<dbReference type="GO" id="GO:0005829">
    <property type="term" value="C:cytosol"/>
    <property type="evidence" value="ECO:0007669"/>
    <property type="project" value="TreeGrafter"/>
</dbReference>
<comment type="similarity">
    <text evidence="2 8">Belongs to the dihydrofolate reductase family.</text>
</comment>
<dbReference type="UniPathway" id="UPA00077">
    <property type="reaction ID" value="UER00158"/>
</dbReference>
<dbReference type="RefSeq" id="WP_036852117.1">
    <property type="nucleotide sequence ID" value="NZ_JQJD01000048.1"/>
</dbReference>
<comment type="pathway">
    <text evidence="1 8">Cofactor biosynthesis; tetrahydrofolate biosynthesis; 5,6,7,8-tetrahydrofolate from 7,8-dihydrofolate: step 1/1.</text>
</comment>
<evidence type="ECO:0000256" key="1">
    <source>
        <dbReference type="ARBA" id="ARBA00004903"/>
    </source>
</evidence>
<dbReference type="PIRSF" id="PIRSF000194">
    <property type="entry name" value="DHFR"/>
    <property type="match status" value="1"/>
</dbReference>
<dbReference type="InterPro" id="IPR001796">
    <property type="entry name" value="DHFR_dom"/>
</dbReference>
<dbReference type="OrthoDB" id="9804315at2"/>
<protein>
    <recommendedName>
        <fullName evidence="3 8">Dihydrofolate reductase</fullName>
        <ecNumber evidence="3 8">1.5.1.3</ecNumber>
    </recommendedName>
</protein>
<evidence type="ECO:0000256" key="4">
    <source>
        <dbReference type="ARBA" id="ARBA00022563"/>
    </source>
</evidence>
<organism evidence="10 11">
    <name type="scientific">Porphyromonas cangingivalis</name>
    <dbReference type="NCBI Taxonomy" id="36874"/>
    <lineage>
        <taxon>Bacteria</taxon>
        <taxon>Pseudomonadati</taxon>
        <taxon>Bacteroidota</taxon>
        <taxon>Bacteroidia</taxon>
        <taxon>Bacteroidales</taxon>
        <taxon>Porphyromonadaceae</taxon>
        <taxon>Porphyromonas</taxon>
    </lineage>
</organism>
<dbReference type="EC" id="1.5.1.3" evidence="3 8"/>
<comment type="function">
    <text evidence="7 8">Key enzyme in folate metabolism. Catalyzes an essential reaction for de novo glycine and purine synthesis, and for DNA precursor synthesis.</text>
</comment>
<dbReference type="PROSITE" id="PS51330">
    <property type="entry name" value="DHFR_2"/>
    <property type="match status" value="1"/>
</dbReference>
<dbReference type="CDD" id="cd00209">
    <property type="entry name" value="DHFR"/>
    <property type="match status" value="1"/>
</dbReference>
<comment type="caution">
    <text evidence="10">The sequence shown here is derived from an EMBL/GenBank/DDBJ whole genome shotgun (WGS) entry which is preliminary data.</text>
</comment>
<dbReference type="GO" id="GO:0004146">
    <property type="term" value="F:dihydrofolate reductase activity"/>
    <property type="evidence" value="ECO:0007669"/>
    <property type="project" value="UniProtKB-EC"/>
</dbReference>
<gene>
    <name evidence="10" type="ORF">HQ35_07210</name>
</gene>
<dbReference type="GO" id="GO:0046654">
    <property type="term" value="P:tetrahydrofolate biosynthetic process"/>
    <property type="evidence" value="ECO:0007669"/>
    <property type="project" value="UniProtKB-UniPathway"/>
</dbReference>
<name>A0A0A2EPF9_PORCN</name>
<evidence type="ECO:0000313" key="11">
    <source>
        <dbReference type="Proteomes" id="UP000030125"/>
    </source>
</evidence>
<keyword evidence="6 8" id="KW-0560">Oxidoreductase</keyword>
<keyword evidence="11" id="KW-1185">Reference proteome</keyword>
<dbReference type="GO" id="GO:0070401">
    <property type="term" value="F:NADP+ binding"/>
    <property type="evidence" value="ECO:0007669"/>
    <property type="project" value="UniProtKB-ARBA"/>
</dbReference>
<dbReference type="PANTHER" id="PTHR48069:SF3">
    <property type="entry name" value="DIHYDROFOLATE REDUCTASE"/>
    <property type="match status" value="1"/>
</dbReference>
<dbReference type="AlphaFoldDB" id="A0A0A2EPF9"/>
<reference evidence="10 11" key="1">
    <citation type="submission" date="2014-08" db="EMBL/GenBank/DDBJ databases">
        <title>Porphyromonas cangingivalis strain:COT-109_OH1386 Genome sequencing.</title>
        <authorList>
            <person name="Wallis C."/>
            <person name="Deusch O."/>
            <person name="O'Flynn C."/>
            <person name="Davis I."/>
            <person name="Jospin G."/>
            <person name="Darling A.E."/>
            <person name="Coil D.A."/>
            <person name="Alexiev A."/>
            <person name="Horsfall A."/>
            <person name="Kirkwood N."/>
            <person name="Harris S."/>
            <person name="Eisen J.A."/>
        </authorList>
    </citation>
    <scope>NUCLEOTIDE SEQUENCE [LARGE SCALE GENOMIC DNA]</scope>
    <source>
        <strain evidence="11">COT-109 OH1386</strain>
    </source>
</reference>
<dbReference type="FunFam" id="3.40.430.10:FF:000001">
    <property type="entry name" value="Dihydrofolate reductase"/>
    <property type="match status" value="1"/>
</dbReference>
<dbReference type="InterPro" id="IPR012259">
    <property type="entry name" value="DHFR"/>
</dbReference>
<dbReference type="Gene3D" id="3.40.430.10">
    <property type="entry name" value="Dihydrofolate Reductase, subunit A"/>
    <property type="match status" value="1"/>
</dbReference>
<keyword evidence="5 8" id="KW-0521">NADP</keyword>
<evidence type="ECO:0000256" key="7">
    <source>
        <dbReference type="ARBA" id="ARBA00025067"/>
    </source>
</evidence>
<evidence type="ECO:0000256" key="6">
    <source>
        <dbReference type="ARBA" id="ARBA00023002"/>
    </source>
</evidence>
<sequence>MKDSKPTLHIIVAIAEDGAIGFEGDMPWGRNLPRDLKHFKETTMGYPIVMGRKTFESLPKGALPGRLNIVISRNTAYEAQGATVVHSIDEALSVAKGVEHLFVIGGGELYRQSLSYADILHITQVHAHFEGADTFFPPIDIGEWHCVASDEHPADDRNLYAVTFTEWHRTER</sequence>
<dbReference type="eggNOG" id="COG0262">
    <property type="taxonomic scope" value="Bacteria"/>
</dbReference>
<dbReference type="GO" id="GO:0046452">
    <property type="term" value="P:dihydrofolate metabolic process"/>
    <property type="evidence" value="ECO:0007669"/>
    <property type="project" value="TreeGrafter"/>
</dbReference>
<dbReference type="STRING" id="36874.HQ34_09120"/>
<dbReference type="Proteomes" id="UP000030125">
    <property type="component" value="Unassembled WGS sequence"/>
</dbReference>
<dbReference type="InterPro" id="IPR024072">
    <property type="entry name" value="DHFR-like_dom_sf"/>
</dbReference>
<evidence type="ECO:0000259" key="9">
    <source>
        <dbReference type="PROSITE" id="PS51330"/>
    </source>
</evidence>
<evidence type="ECO:0000256" key="5">
    <source>
        <dbReference type="ARBA" id="ARBA00022857"/>
    </source>
</evidence>
<dbReference type="PRINTS" id="PR00070">
    <property type="entry name" value="DHFR"/>
</dbReference>
<dbReference type="Pfam" id="PF00186">
    <property type="entry name" value="DHFR_1"/>
    <property type="match status" value="1"/>
</dbReference>
<evidence type="ECO:0000313" key="10">
    <source>
        <dbReference type="EMBL" id="KGN79587.1"/>
    </source>
</evidence>
<feature type="domain" description="DHFR" evidence="9">
    <location>
        <begin position="7"/>
        <end position="169"/>
    </location>
</feature>
<comment type="catalytic activity">
    <reaction evidence="8">
        <text>(6S)-5,6,7,8-tetrahydrofolate + NADP(+) = 7,8-dihydrofolate + NADPH + H(+)</text>
        <dbReference type="Rhea" id="RHEA:15009"/>
        <dbReference type="ChEBI" id="CHEBI:15378"/>
        <dbReference type="ChEBI" id="CHEBI:57451"/>
        <dbReference type="ChEBI" id="CHEBI:57453"/>
        <dbReference type="ChEBI" id="CHEBI:57783"/>
        <dbReference type="ChEBI" id="CHEBI:58349"/>
        <dbReference type="EC" id="1.5.1.3"/>
    </reaction>
</comment>
<proteinExistence type="inferred from homology"/>
<dbReference type="SUPFAM" id="SSF53597">
    <property type="entry name" value="Dihydrofolate reductase-like"/>
    <property type="match status" value="1"/>
</dbReference>
<evidence type="ECO:0000256" key="2">
    <source>
        <dbReference type="ARBA" id="ARBA00009539"/>
    </source>
</evidence>
<dbReference type="EMBL" id="JQJD01000048">
    <property type="protein sequence ID" value="KGN79587.1"/>
    <property type="molecule type" value="Genomic_DNA"/>
</dbReference>
<evidence type="ECO:0000256" key="8">
    <source>
        <dbReference type="PIRNR" id="PIRNR000194"/>
    </source>
</evidence>
<dbReference type="PANTHER" id="PTHR48069">
    <property type="entry name" value="DIHYDROFOLATE REDUCTASE"/>
    <property type="match status" value="1"/>
</dbReference>
<dbReference type="GO" id="GO:0006730">
    <property type="term" value="P:one-carbon metabolic process"/>
    <property type="evidence" value="ECO:0007669"/>
    <property type="project" value="UniProtKB-KW"/>
</dbReference>
<dbReference type="GO" id="GO:0046655">
    <property type="term" value="P:folic acid metabolic process"/>
    <property type="evidence" value="ECO:0007669"/>
    <property type="project" value="TreeGrafter"/>
</dbReference>
<evidence type="ECO:0000256" key="3">
    <source>
        <dbReference type="ARBA" id="ARBA00012856"/>
    </source>
</evidence>
<keyword evidence="4 8" id="KW-0554">One-carbon metabolism</keyword>
<accession>A0A0A2EPF9</accession>